<feature type="non-terminal residue" evidence="1">
    <location>
        <position position="1"/>
    </location>
</feature>
<reference evidence="1" key="1">
    <citation type="journal article" date="2015" name="Nature">
        <title>Complex archaea that bridge the gap between prokaryotes and eukaryotes.</title>
        <authorList>
            <person name="Spang A."/>
            <person name="Saw J.H."/>
            <person name="Jorgensen S.L."/>
            <person name="Zaremba-Niedzwiedzka K."/>
            <person name="Martijn J."/>
            <person name="Lind A.E."/>
            <person name="van Eijk R."/>
            <person name="Schleper C."/>
            <person name="Guy L."/>
            <person name="Ettema T.J."/>
        </authorList>
    </citation>
    <scope>NUCLEOTIDE SEQUENCE</scope>
</reference>
<proteinExistence type="predicted"/>
<sequence length="47" mass="5372">RSIALSNREWKHRLAGYGYSVRDTDHGQILETLPHHVEVCVLPAFAQ</sequence>
<protein>
    <submittedName>
        <fullName evidence="1">Uncharacterized protein</fullName>
    </submittedName>
</protein>
<comment type="caution">
    <text evidence="1">The sequence shown here is derived from an EMBL/GenBank/DDBJ whole genome shotgun (WGS) entry which is preliminary data.</text>
</comment>
<accession>A0A0F9HYZ8</accession>
<evidence type="ECO:0000313" key="1">
    <source>
        <dbReference type="EMBL" id="KKL86900.1"/>
    </source>
</evidence>
<dbReference type="AlphaFoldDB" id="A0A0F9HYZ8"/>
<name>A0A0F9HYZ8_9ZZZZ</name>
<organism evidence="1">
    <name type="scientific">marine sediment metagenome</name>
    <dbReference type="NCBI Taxonomy" id="412755"/>
    <lineage>
        <taxon>unclassified sequences</taxon>
        <taxon>metagenomes</taxon>
        <taxon>ecological metagenomes</taxon>
    </lineage>
</organism>
<gene>
    <name evidence="1" type="ORF">LCGC14_1940140</name>
</gene>
<dbReference type="EMBL" id="LAZR01020983">
    <property type="protein sequence ID" value="KKL86900.1"/>
    <property type="molecule type" value="Genomic_DNA"/>
</dbReference>